<proteinExistence type="predicted"/>
<accession>A0ABT7B5W6</accession>
<comment type="caution">
    <text evidence="1">The sequence shown here is derived from an EMBL/GenBank/DDBJ whole genome shotgun (WGS) entry which is preliminary data.</text>
</comment>
<reference evidence="1 2" key="1">
    <citation type="submission" date="2023-01" db="EMBL/GenBank/DDBJ databases">
        <title>Novel diversity within Roseofilum (Cyanobacteria; Desertifilaceae) from marine benthic mats with descriptions of four novel species.</title>
        <authorList>
            <person name="Wang Y."/>
            <person name="Berthold D.E."/>
            <person name="Hu J."/>
            <person name="Lefler F.W."/>
            <person name="Laughinghouse H.D. IV."/>
        </authorList>
    </citation>
    <scope>NUCLEOTIDE SEQUENCE [LARGE SCALE GENOMIC DNA]</scope>
    <source>
        <strain evidence="1 2">BLCC-M114</strain>
    </source>
</reference>
<evidence type="ECO:0008006" key="3">
    <source>
        <dbReference type="Google" id="ProtNLM"/>
    </source>
</evidence>
<protein>
    <recommendedName>
        <fullName evidence="3">Hemerythrin-like domain-containing protein</fullName>
    </recommendedName>
</protein>
<name>A0ABT7B5W6_9CYAN</name>
<dbReference type="EMBL" id="JAQOSO010000055">
    <property type="protein sequence ID" value="MDJ1174549.1"/>
    <property type="molecule type" value="Genomic_DNA"/>
</dbReference>
<sequence length="116" mass="13846">MDKDLDPSVQPWEQELNDTLERIHTLAALHQEDSVTLLAILRRLEQMHHHIRETWFQESLPDNRQTLYALLRDMETEGGWPYISRMQLQAILKVWFQAEVKRNLPESLESERLDDP</sequence>
<keyword evidence="2" id="KW-1185">Reference proteome</keyword>
<evidence type="ECO:0000313" key="1">
    <source>
        <dbReference type="EMBL" id="MDJ1174549.1"/>
    </source>
</evidence>
<gene>
    <name evidence="1" type="ORF">PMG25_10650</name>
</gene>
<evidence type="ECO:0000313" key="2">
    <source>
        <dbReference type="Proteomes" id="UP001235849"/>
    </source>
</evidence>
<dbReference type="Proteomes" id="UP001235849">
    <property type="component" value="Unassembled WGS sequence"/>
</dbReference>
<dbReference type="RefSeq" id="WP_283766876.1">
    <property type="nucleotide sequence ID" value="NZ_JAQOSO010000055.1"/>
</dbReference>
<organism evidence="1 2">
    <name type="scientific">Roseofilum capinflatum BLCC-M114</name>
    <dbReference type="NCBI Taxonomy" id="3022440"/>
    <lineage>
        <taxon>Bacteria</taxon>
        <taxon>Bacillati</taxon>
        <taxon>Cyanobacteriota</taxon>
        <taxon>Cyanophyceae</taxon>
        <taxon>Desertifilales</taxon>
        <taxon>Desertifilaceae</taxon>
        <taxon>Roseofilum</taxon>
        <taxon>Roseofilum capinflatum</taxon>
    </lineage>
</organism>